<gene>
    <name evidence="1" type="primary">AlNc14C289G10203</name>
    <name evidence="1" type="ORF">ALNC14_114410</name>
</gene>
<reference evidence="1" key="2">
    <citation type="submission" date="2011-02" db="EMBL/GenBank/DDBJ databases">
        <authorList>
            <person name="MacLean D."/>
        </authorList>
    </citation>
    <scope>NUCLEOTIDE SEQUENCE</scope>
</reference>
<proteinExistence type="predicted"/>
<dbReference type="HOGENOM" id="CLU_151081_0_0_1"/>
<protein>
    <submittedName>
        <fullName evidence="1">AlNc14C289G10203 protein</fullName>
    </submittedName>
</protein>
<evidence type="ECO:0000313" key="1">
    <source>
        <dbReference type="EMBL" id="CCA25297.1"/>
    </source>
</evidence>
<dbReference type="AlphaFoldDB" id="F0WV58"/>
<reference evidence="1" key="1">
    <citation type="journal article" date="2011" name="PLoS Biol.">
        <title>Gene gain and loss during evolution of obligate parasitism in the white rust pathogen of Arabidopsis thaliana.</title>
        <authorList>
            <person name="Kemen E."/>
            <person name="Gardiner A."/>
            <person name="Schultz-Larsen T."/>
            <person name="Kemen A.C."/>
            <person name="Balmuth A.L."/>
            <person name="Robert-Seilaniantz A."/>
            <person name="Bailey K."/>
            <person name="Holub E."/>
            <person name="Studholme D.J."/>
            <person name="Maclean D."/>
            <person name="Jones J.D."/>
        </authorList>
    </citation>
    <scope>NUCLEOTIDE SEQUENCE</scope>
</reference>
<sequence length="139" mass="15961">MQVIRCNVQPADSFFISKVKDAWTKRWDEKKIQLVRDQDWQNKVRNDGSWSGALQNPGKPFFLQLTADLVRDVNAQQTKKTSYTLKKAMVHCGLACVDGAWSVHHLSQELQRIASDHQNHFLVEPIVVSRLLEEQGAYV</sequence>
<accession>F0WV58</accession>
<dbReference type="EMBL" id="FR824334">
    <property type="protein sequence ID" value="CCA25297.1"/>
    <property type="molecule type" value="Genomic_DNA"/>
</dbReference>
<name>F0WV58_9STRA</name>
<organism evidence="1">
    <name type="scientific">Albugo laibachii Nc14</name>
    <dbReference type="NCBI Taxonomy" id="890382"/>
    <lineage>
        <taxon>Eukaryota</taxon>
        <taxon>Sar</taxon>
        <taxon>Stramenopiles</taxon>
        <taxon>Oomycota</taxon>
        <taxon>Peronosporomycetes</taxon>
        <taxon>Albuginales</taxon>
        <taxon>Albuginaceae</taxon>
        <taxon>Albugo</taxon>
    </lineage>
</organism>